<feature type="compositionally biased region" description="Pro residues" evidence="1">
    <location>
        <begin position="172"/>
        <end position="183"/>
    </location>
</feature>
<feature type="transmembrane region" description="Helical" evidence="2">
    <location>
        <begin position="241"/>
        <end position="263"/>
    </location>
</feature>
<protein>
    <submittedName>
        <fullName evidence="3">Uncharacterized protein</fullName>
    </submittedName>
</protein>
<feature type="region of interest" description="Disordered" evidence="1">
    <location>
        <begin position="43"/>
        <end position="87"/>
    </location>
</feature>
<feature type="compositionally biased region" description="Low complexity" evidence="1">
    <location>
        <begin position="43"/>
        <end position="58"/>
    </location>
</feature>
<feature type="transmembrane region" description="Helical" evidence="2">
    <location>
        <begin position="211"/>
        <end position="234"/>
    </location>
</feature>
<keyword evidence="2" id="KW-1133">Transmembrane helix</keyword>
<organism evidence="3 4">
    <name type="scientific">Tetraparma gracilis</name>
    <dbReference type="NCBI Taxonomy" id="2962635"/>
    <lineage>
        <taxon>Eukaryota</taxon>
        <taxon>Sar</taxon>
        <taxon>Stramenopiles</taxon>
        <taxon>Ochrophyta</taxon>
        <taxon>Bolidophyceae</taxon>
        <taxon>Parmales</taxon>
        <taxon>Triparmaceae</taxon>
        <taxon>Tetraparma</taxon>
    </lineage>
</organism>
<evidence type="ECO:0000256" key="2">
    <source>
        <dbReference type="SAM" id="Phobius"/>
    </source>
</evidence>
<feature type="region of interest" description="Disordered" evidence="1">
    <location>
        <begin position="166"/>
        <end position="188"/>
    </location>
</feature>
<reference evidence="3 4" key="1">
    <citation type="journal article" date="2023" name="Commun. Biol.">
        <title>Genome analysis of Parmales, the sister group of diatoms, reveals the evolutionary specialization of diatoms from phago-mixotrophs to photoautotrophs.</title>
        <authorList>
            <person name="Ban H."/>
            <person name="Sato S."/>
            <person name="Yoshikawa S."/>
            <person name="Yamada K."/>
            <person name="Nakamura Y."/>
            <person name="Ichinomiya M."/>
            <person name="Sato N."/>
            <person name="Blanc-Mathieu R."/>
            <person name="Endo H."/>
            <person name="Kuwata A."/>
            <person name="Ogata H."/>
        </authorList>
    </citation>
    <scope>NUCLEOTIDE SEQUENCE [LARGE SCALE GENOMIC DNA]</scope>
</reference>
<keyword evidence="2" id="KW-0472">Membrane</keyword>
<feature type="region of interest" description="Disordered" evidence="1">
    <location>
        <begin position="311"/>
        <end position="334"/>
    </location>
</feature>
<keyword evidence="2" id="KW-0812">Transmembrane</keyword>
<gene>
    <name evidence="3" type="ORF">TeGR_g11079</name>
</gene>
<dbReference type="Proteomes" id="UP001165060">
    <property type="component" value="Unassembled WGS sequence"/>
</dbReference>
<feature type="region of interest" description="Disordered" evidence="1">
    <location>
        <begin position="1"/>
        <end position="21"/>
    </location>
</feature>
<evidence type="ECO:0000313" key="4">
    <source>
        <dbReference type="Proteomes" id="UP001165060"/>
    </source>
</evidence>
<accession>A0ABQ6MB80</accession>
<keyword evidence="4" id="KW-1185">Reference proteome</keyword>
<evidence type="ECO:0000313" key="3">
    <source>
        <dbReference type="EMBL" id="GMI23036.1"/>
    </source>
</evidence>
<comment type="caution">
    <text evidence="3">The sequence shown here is derived from an EMBL/GenBank/DDBJ whole genome shotgun (WGS) entry which is preliminary data.</text>
</comment>
<dbReference type="EMBL" id="BRYB01002636">
    <property type="protein sequence ID" value="GMI23036.1"/>
    <property type="molecule type" value="Genomic_DNA"/>
</dbReference>
<sequence length="334" mass="34410">MTPPPPSPDSSSLHTSSTQSTSYFTAHGAASVASSVLSSTSSYFTASSRADAASPASSELAHPPHVTFNKERSPSPPSPALPLQLRPSKSGELLVGLESAVLSPPLLPLVSPPPAAPAAPAAPAPAAPPAPSPPPPMRPSYDVSLNVLARPVAKLQIDDDCDASYQLFSTPPAQPKPPPPAPPSGSTSYRYPASLPPPLLLSLAVVPPLPLYLALSPSLVSAVFALVGAFLAFLSRPPNGIVLLAAAAQFVVSAVLAISTADARWTDTAFGTCALLSAATCLAHWYGYPAPSIAEDSAAAEKRERREIMNQLSSHSGGYRSWHDEEESVDPVGV</sequence>
<feature type="region of interest" description="Disordered" evidence="1">
    <location>
        <begin position="114"/>
        <end position="138"/>
    </location>
</feature>
<proteinExistence type="predicted"/>
<feature type="compositionally biased region" description="Acidic residues" evidence="1">
    <location>
        <begin position="324"/>
        <end position="334"/>
    </location>
</feature>
<name>A0ABQ6MB80_9STRA</name>
<evidence type="ECO:0000256" key="1">
    <source>
        <dbReference type="SAM" id="MobiDB-lite"/>
    </source>
</evidence>
<feature type="compositionally biased region" description="Low complexity" evidence="1">
    <location>
        <begin position="9"/>
        <end position="21"/>
    </location>
</feature>